<comment type="similarity">
    <text evidence="1">Belongs to the sigma-70 factor family. ECF subfamily.</text>
</comment>
<keyword evidence="3" id="KW-0731">Sigma factor</keyword>
<feature type="domain" description="RNA polymerase sigma factor 70 region 4 type 2" evidence="7">
    <location>
        <begin position="121"/>
        <end position="172"/>
    </location>
</feature>
<dbReference type="AlphaFoldDB" id="A0A7W9QE24"/>
<feature type="domain" description="RNA polymerase sigma-70 region 2" evidence="6">
    <location>
        <begin position="20"/>
        <end position="88"/>
    </location>
</feature>
<evidence type="ECO:0000256" key="1">
    <source>
        <dbReference type="ARBA" id="ARBA00010641"/>
    </source>
</evidence>
<dbReference type="Gene3D" id="1.10.1740.10">
    <property type="match status" value="1"/>
</dbReference>
<organism evidence="8 9">
    <name type="scientific">Streptomyces zagrosensis</name>
    <dbReference type="NCBI Taxonomy" id="1042984"/>
    <lineage>
        <taxon>Bacteria</taxon>
        <taxon>Bacillati</taxon>
        <taxon>Actinomycetota</taxon>
        <taxon>Actinomycetes</taxon>
        <taxon>Kitasatosporales</taxon>
        <taxon>Streptomycetaceae</taxon>
        <taxon>Streptomyces</taxon>
    </lineage>
</organism>
<evidence type="ECO:0000259" key="7">
    <source>
        <dbReference type="Pfam" id="PF08281"/>
    </source>
</evidence>
<dbReference type="GO" id="GO:0006352">
    <property type="term" value="P:DNA-templated transcription initiation"/>
    <property type="evidence" value="ECO:0007669"/>
    <property type="project" value="InterPro"/>
</dbReference>
<dbReference type="InterPro" id="IPR039425">
    <property type="entry name" value="RNA_pol_sigma-70-like"/>
</dbReference>
<dbReference type="Pfam" id="PF04542">
    <property type="entry name" value="Sigma70_r2"/>
    <property type="match status" value="1"/>
</dbReference>
<dbReference type="PANTHER" id="PTHR43133">
    <property type="entry name" value="RNA POLYMERASE ECF-TYPE SIGMA FACTO"/>
    <property type="match status" value="1"/>
</dbReference>
<feature type="compositionally biased region" description="Low complexity" evidence="5">
    <location>
        <begin position="193"/>
        <end position="202"/>
    </location>
</feature>
<dbReference type="Proteomes" id="UP000588098">
    <property type="component" value="Unassembled WGS sequence"/>
</dbReference>
<feature type="region of interest" description="Disordered" evidence="5">
    <location>
        <begin position="173"/>
        <end position="266"/>
    </location>
</feature>
<dbReference type="InterPro" id="IPR013325">
    <property type="entry name" value="RNA_pol_sigma_r2"/>
</dbReference>
<name>A0A7W9QE24_9ACTN</name>
<dbReference type="GO" id="GO:0016987">
    <property type="term" value="F:sigma factor activity"/>
    <property type="evidence" value="ECO:0007669"/>
    <property type="project" value="UniProtKB-KW"/>
</dbReference>
<comment type="caution">
    <text evidence="8">The sequence shown here is derived from an EMBL/GenBank/DDBJ whole genome shotgun (WGS) entry which is preliminary data.</text>
</comment>
<dbReference type="SUPFAM" id="SSF88946">
    <property type="entry name" value="Sigma2 domain of RNA polymerase sigma factors"/>
    <property type="match status" value="1"/>
</dbReference>
<proteinExistence type="inferred from homology"/>
<protein>
    <submittedName>
        <fullName evidence="8">RNA polymerase sigma-70 factor (ECF subfamily)</fullName>
    </submittedName>
</protein>
<dbReference type="Gene3D" id="1.10.10.10">
    <property type="entry name" value="Winged helix-like DNA-binding domain superfamily/Winged helix DNA-binding domain"/>
    <property type="match status" value="1"/>
</dbReference>
<keyword evidence="9" id="KW-1185">Reference proteome</keyword>
<keyword evidence="2" id="KW-0805">Transcription regulation</keyword>
<dbReference type="EMBL" id="JACHJL010000014">
    <property type="protein sequence ID" value="MBB5938023.1"/>
    <property type="molecule type" value="Genomic_DNA"/>
</dbReference>
<dbReference type="CDD" id="cd06171">
    <property type="entry name" value="Sigma70_r4"/>
    <property type="match status" value="1"/>
</dbReference>
<sequence>METTLRTRIRQGDPAAFAGLFDAYARSVYNHAYRLTGNWSTAEDVVSLTFLEAWRLRGTVDAEGSSLRPWLLGVATNTVRNTRRAARRHTAAMSRLPPQAAERDFADEVASRIDDSELLADVETALEALRRPEREVLALCVWAGLDYASAAEALGVPVGTVRSRLSRARKKLAAAVDSGRGERRARRDGGARGSAVGAQGAQGAQGAGGARGTAGSAGAEGVQGAAPEAAPGAEQNIAKRWEPGAGRGQMRGGRITAARPIQEGNR</sequence>
<feature type="compositionally biased region" description="Low complexity" evidence="5">
    <location>
        <begin position="213"/>
        <end position="235"/>
    </location>
</feature>
<dbReference type="NCBIfam" id="TIGR02937">
    <property type="entry name" value="sigma70-ECF"/>
    <property type="match status" value="1"/>
</dbReference>
<dbReference type="InterPro" id="IPR036388">
    <property type="entry name" value="WH-like_DNA-bd_sf"/>
</dbReference>
<dbReference type="GO" id="GO:0003677">
    <property type="term" value="F:DNA binding"/>
    <property type="evidence" value="ECO:0007669"/>
    <property type="project" value="InterPro"/>
</dbReference>
<evidence type="ECO:0000256" key="4">
    <source>
        <dbReference type="ARBA" id="ARBA00023163"/>
    </source>
</evidence>
<feature type="compositionally biased region" description="Basic and acidic residues" evidence="5">
    <location>
        <begin position="179"/>
        <end position="190"/>
    </location>
</feature>
<keyword evidence="4" id="KW-0804">Transcription</keyword>
<evidence type="ECO:0000256" key="3">
    <source>
        <dbReference type="ARBA" id="ARBA00023082"/>
    </source>
</evidence>
<evidence type="ECO:0000313" key="8">
    <source>
        <dbReference type="EMBL" id="MBB5938023.1"/>
    </source>
</evidence>
<dbReference type="Pfam" id="PF08281">
    <property type="entry name" value="Sigma70_r4_2"/>
    <property type="match status" value="1"/>
</dbReference>
<dbReference type="InterPro" id="IPR013249">
    <property type="entry name" value="RNA_pol_sigma70_r4_t2"/>
</dbReference>
<feature type="compositionally biased region" description="Gly residues" evidence="5">
    <location>
        <begin position="203"/>
        <end position="212"/>
    </location>
</feature>
<gene>
    <name evidence="8" type="ORF">FHS42_005107</name>
</gene>
<evidence type="ECO:0000256" key="2">
    <source>
        <dbReference type="ARBA" id="ARBA00023015"/>
    </source>
</evidence>
<evidence type="ECO:0000256" key="5">
    <source>
        <dbReference type="SAM" id="MobiDB-lite"/>
    </source>
</evidence>
<reference evidence="8 9" key="1">
    <citation type="submission" date="2020-08" db="EMBL/GenBank/DDBJ databases">
        <title>Genomic Encyclopedia of Type Strains, Phase III (KMG-III): the genomes of soil and plant-associated and newly described type strains.</title>
        <authorList>
            <person name="Whitman W."/>
        </authorList>
    </citation>
    <scope>NUCLEOTIDE SEQUENCE [LARGE SCALE GENOMIC DNA]</scope>
    <source>
        <strain evidence="8 9">CECT 8305</strain>
    </source>
</reference>
<dbReference type="InterPro" id="IPR014284">
    <property type="entry name" value="RNA_pol_sigma-70_dom"/>
</dbReference>
<evidence type="ECO:0000313" key="9">
    <source>
        <dbReference type="Proteomes" id="UP000588098"/>
    </source>
</evidence>
<dbReference type="PANTHER" id="PTHR43133:SF25">
    <property type="entry name" value="RNA POLYMERASE SIGMA FACTOR RFAY-RELATED"/>
    <property type="match status" value="1"/>
</dbReference>
<accession>A0A7W9QE24</accession>
<dbReference type="SUPFAM" id="SSF88659">
    <property type="entry name" value="Sigma3 and sigma4 domains of RNA polymerase sigma factors"/>
    <property type="match status" value="1"/>
</dbReference>
<dbReference type="RefSeq" id="WP_184575472.1">
    <property type="nucleotide sequence ID" value="NZ_JACHJL010000014.1"/>
</dbReference>
<evidence type="ECO:0000259" key="6">
    <source>
        <dbReference type="Pfam" id="PF04542"/>
    </source>
</evidence>
<dbReference type="InterPro" id="IPR013324">
    <property type="entry name" value="RNA_pol_sigma_r3/r4-like"/>
</dbReference>
<dbReference type="InterPro" id="IPR007627">
    <property type="entry name" value="RNA_pol_sigma70_r2"/>
</dbReference>